<dbReference type="Pfam" id="PF10417">
    <property type="entry name" value="1-cysPrx_C"/>
    <property type="match status" value="1"/>
</dbReference>
<keyword evidence="12" id="KW-1185">Reference proteome</keyword>
<dbReference type="InterPro" id="IPR022915">
    <property type="entry name" value="Peroxiredoxin_TDXH"/>
</dbReference>
<feature type="disulfide bond" description="Interchain (with Cys-52); in linked form" evidence="8">
    <location>
        <position position="218"/>
    </location>
</feature>
<proteinExistence type="inferred from homology"/>
<evidence type="ECO:0000256" key="5">
    <source>
        <dbReference type="ARBA" id="ARBA00023002"/>
    </source>
</evidence>
<dbReference type="InterPro" id="IPR019479">
    <property type="entry name" value="Peroxiredoxin_C"/>
</dbReference>
<keyword evidence="8" id="KW-1015">Disulfide bond</keyword>
<dbReference type="NCBIfam" id="NF009668">
    <property type="entry name" value="PRK13189.1"/>
    <property type="match status" value="1"/>
</dbReference>
<dbReference type="GO" id="GO:0005829">
    <property type="term" value="C:cytosol"/>
    <property type="evidence" value="ECO:0007669"/>
    <property type="project" value="TreeGrafter"/>
</dbReference>
<comment type="subcellular location">
    <subcellularLocation>
        <location evidence="8">Cytoplasm</location>
    </subcellularLocation>
</comment>
<accession>A0A348ALM2</accession>
<dbReference type="GO" id="GO:0045454">
    <property type="term" value="P:cell redox homeostasis"/>
    <property type="evidence" value="ECO:0007669"/>
    <property type="project" value="TreeGrafter"/>
</dbReference>
<keyword evidence="6 8" id="KW-0676">Redox-active center</keyword>
<evidence type="ECO:0000313" key="12">
    <source>
        <dbReference type="Proteomes" id="UP000276437"/>
    </source>
</evidence>
<dbReference type="KEGG" id="mana:MAMMFC1_02655"/>
<feature type="active site" description="Cysteine sulfenic acid (-SOH) intermediate; for peroxidase activity" evidence="9">
    <location>
        <position position="52"/>
    </location>
</feature>
<feature type="disulfide bond" description="Interchain (with Cys-218); in linked form" evidence="8">
    <location>
        <position position="52"/>
    </location>
</feature>
<comment type="similarity">
    <text evidence="8">Belongs to the peroxiredoxin family. Prx6 subfamily.</text>
</comment>
<keyword evidence="5 8" id="KW-0560">Oxidoreductase</keyword>
<dbReference type="Gene3D" id="3.30.1020.10">
    <property type="entry name" value="Antioxidant, Horf6, Chain A, domain2"/>
    <property type="match status" value="1"/>
</dbReference>
<evidence type="ECO:0000256" key="2">
    <source>
        <dbReference type="ARBA" id="ARBA00022490"/>
    </source>
</evidence>
<dbReference type="InterPro" id="IPR024706">
    <property type="entry name" value="Peroxiredoxin_AhpC-typ"/>
</dbReference>
<evidence type="ECO:0000256" key="6">
    <source>
        <dbReference type="ARBA" id="ARBA00023284"/>
    </source>
</evidence>
<sequence length="233" mass="26452">MQPATDTKMPLIGDPFPTMKVATTQGEICLPGQYRGKWFVLFSHPGDFTPVCTTEFVDFARRRADFRRLNTELIGLSVDQVFAHLKWIQWIERNLGTKIWFPVIGDQTGIIAHRLGLIHPNKGANTVRAVFVVDANGVIRAIIYYPQETGRNICEIMRLIRALQVTDEFGVSTPANWPDNSIIDDHVIIPPAKTEKEAKERLAQAAHGGIECFDWWFCHYDLDADCEEEEDPV</sequence>
<dbReference type="SUPFAM" id="SSF52833">
    <property type="entry name" value="Thioredoxin-like"/>
    <property type="match status" value="1"/>
</dbReference>
<feature type="binding site" evidence="8">
    <location>
        <position position="128"/>
    </location>
    <ligand>
        <name>substrate</name>
    </ligand>
</feature>
<dbReference type="Pfam" id="PF00578">
    <property type="entry name" value="AhpC-TSA"/>
    <property type="match status" value="1"/>
</dbReference>
<dbReference type="EC" id="1.11.1.24" evidence="8"/>
<dbReference type="GO" id="GO:0008379">
    <property type="term" value="F:thioredoxin peroxidase activity"/>
    <property type="evidence" value="ECO:0007669"/>
    <property type="project" value="TreeGrafter"/>
</dbReference>
<dbReference type="GO" id="GO:0033554">
    <property type="term" value="P:cellular response to stress"/>
    <property type="evidence" value="ECO:0007669"/>
    <property type="project" value="TreeGrafter"/>
</dbReference>
<dbReference type="FunFam" id="3.30.1020.10:FF:000002">
    <property type="entry name" value="Peroxiredoxin"/>
    <property type="match status" value="1"/>
</dbReference>
<dbReference type="Proteomes" id="UP000276437">
    <property type="component" value="Chromosome"/>
</dbReference>
<feature type="active site" description="Cysteine sulfenic acid (-SOH) intermediate" evidence="8">
    <location>
        <position position="52"/>
    </location>
</feature>
<evidence type="ECO:0000256" key="9">
    <source>
        <dbReference type="PIRSR" id="PIRSR000239-1"/>
    </source>
</evidence>
<dbReference type="PANTHER" id="PTHR10681:SF128">
    <property type="entry name" value="THIOREDOXIN-DEPENDENT PEROXIDE REDUCTASE, MITOCHONDRIAL"/>
    <property type="match status" value="1"/>
</dbReference>
<reference evidence="11 12" key="1">
    <citation type="journal article" date="2018" name="Int. J. Syst. Evol. Microbiol.">
        <title>Methylomusa anaerophila gen. nov., sp. nov., an anaerobic methanol-utilizing bacterium isolated from a microbial fuel cell.</title>
        <authorList>
            <person name="Amano N."/>
            <person name="Yamamuro A."/>
            <person name="Miyahara M."/>
            <person name="Kouzuma A."/>
            <person name="Abe T."/>
            <person name="Watanabe K."/>
        </authorList>
    </citation>
    <scope>NUCLEOTIDE SEQUENCE [LARGE SCALE GENOMIC DNA]</scope>
    <source>
        <strain evidence="11 12">MMFC1</strain>
    </source>
</reference>
<comment type="similarity">
    <text evidence="1">Belongs to the peroxiredoxin family. AhpC/Prx1 subfamily.</text>
</comment>
<evidence type="ECO:0000256" key="3">
    <source>
        <dbReference type="ARBA" id="ARBA00022559"/>
    </source>
</evidence>
<comment type="catalytic activity">
    <reaction evidence="8">
        <text>a hydroperoxide + [thioredoxin]-dithiol = an alcohol + [thioredoxin]-disulfide + H2O</text>
        <dbReference type="Rhea" id="RHEA:62620"/>
        <dbReference type="Rhea" id="RHEA-COMP:10698"/>
        <dbReference type="Rhea" id="RHEA-COMP:10700"/>
        <dbReference type="ChEBI" id="CHEBI:15377"/>
        <dbReference type="ChEBI" id="CHEBI:29950"/>
        <dbReference type="ChEBI" id="CHEBI:30879"/>
        <dbReference type="ChEBI" id="CHEBI:35924"/>
        <dbReference type="ChEBI" id="CHEBI:50058"/>
        <dbReference type="EC" id="1.11.1.24"/>
    </reaction>
</comment>
<comment type="function">
    <text evidence="7 8">Thiol-specific peroxidase that catalyzes the reduction of hydrogen peroxide and organic hydroperoxides to water and alcohols, respectively. Plays a role in cell protection against oxidative stress by detoxifying peroxides.</text>
</comment>
<dbReference type="GO" id="GO:0042744">
    <property type="term" value="P:hydrogen peroxide catabolic process"/>
    <property type="evidence" value="ECO:0007669"/>
    <property type="project" value="TreeGrafter"/>
</dbReference>
<dbReference type="GO" id="GO:0006979">
    <property type="term" value="P:response to oxidative stress"/>
    <property type="evidence" value="ECO:0007669"/>
    <property type="project" value="TreeGrafter"/>
</dbReference>
<dbReference type="InterPro" id="IPR000866">
    <property type="entry name" value="AhpC/TSA"/>
</dbReference>
<dbReference type="InterPro" id="IPR013766">
    <property type="entry name" value="Thioredoxin_domain"/>
</dbReference>
<evidence type="ECO:0000313" key="11">
    <source>
        <dbReference type="EMBL" id="BBB91970.1"/>
    </source>
</evidence>
<evidence type="ECO:0000259" key="10">
    <source>
        <dbReference type="PROSITE" id="PS51352"/>
    </source>
</evidence>
<dbReference type="HAMAP" id="MF_00401">
    <property type="entry name" value="Peroxiredoxin"/>
    <property type="match status" value="1"/>
</dbReference>
<dbReference type="AlphaFoldDB" id="A0A348ALM2"/>
<dbReference type="InterPro" id="IPR036249">
    <property type="entry name" value="Thioredoxin-like_sf"/>
</dbReference>
<gene>
    <name evidence="11" type="primary">prxU</name>
    <name evidence="11" type="ORF">MAMMFC1_02655</name>
</gene>
<feature type="disulfide bond" description="Alternate" evidence="8">
    <location>
        <begin position="212"/>
        <end position="218"/>
    </location>
</feature>
<dbReference type="OrthoDB" id="9812811at2"/>
<dbReference type="Gene3D" id="3.40.30.10">
    <property type="entry name" value="Glutaredoxin"/>
    <property type="match status" value="1"/>
</dbReference>
<dbReference type="EMBL" id="AP018449">
    <property type="protein sequence ID" value="BBB91970.1"/>
    <property type="molecule type" value="Genomic_DNA"/>
</dbReference>
<evidence type="ECO:0000256" key="1">
    <source>
        <dbReference type="ARBA" id="ARBA00009796"/>
    </source>
</evidence>
<evidence type="ECO:0000256" key="4">
    <source>
        <dbReference type="ARBA" id="ARBA00022862"/>
    </source>
</evidence>
<protein>
    <recommendedName>
        <fullName evidence="8">Peroxiredoxin</fullName>
        <ecNumber evidence="8">1.11.1.24</ecNumber>
    </recommendedName>
    <alternativeName>
        <fullName evidence="8">Thioredoxin peroxidase</fullName>
    </alternativeName>
    <alternativeName>
        <fullName evidence="8">Thioredoxin-dependent peroxiredoxin</fullName>
    </alternativeName>
</protein>
<evidence type="ECO:0000256" key="8">
    <source>
        <dbReference type="HAMAP-Rule" id="MF_00401"/>
    </source>
</evidence>
<evidence type="ECO:0000256" key="7">
    <source>
        <dbReference type="ARBA" id="ARBA00037420"/>
    </source>
</evidence>
<comment type="miscellaneous">
    <text evidence="8">The active site is a conserved redox-active cysteine residue, the peroxidatic cysteine (C(P)), which makes the nucleophilic attack on the peroxide substrate. The peroxide oxidizes the C(P)-SH to cysteine sulfenic acid (C(P)-SOH), which then reacts with another cysteine residue, the resolving cysteine (C(R)), to form a disulfide bridge. The disulfide is subsequently reduced by an appropriate electron donor to complete the catalytic cycle. Although the primary sequence of this enzyme is similar to those of the 1-Cys Prx6 enzymes, its catalytic properties resemble those of the typical 2-Cys Prxs and C(R) is provided by the other dimeric subunit to form an intersubunit disulfide. The disulfide is subsequently reduced by thioredoxin.</text>
</comment>
<keyword evidence="2 8" id="KW-0963">Cytoplasm</keyword>
<name>A0A348ALM2_9FIRM</name>
<dbReference type="PROSITE" id="PS51352">
    <property type="entry name" value="THIOREDOXIN_2"/>
    <property type="match status" value="1"/>
</dbReference>
<dbReference type="PANTHER" id="PTHR10681">
    <property type="entry name" value="THIOREDOXIN PEROXIDASE"/>
    <property type="match status" value="1"/>
</dbReference>
<keyword evidence="4 8" id="KW-0049">Antioxidant</keyword>
<dbReference type="InterPro" id="IPR050217">
    <property type="entry name" value="Peroxiredoxin"/>
</dbReference>
<dbReference type="RefSeq" id="WP_126308923.1">
    <property type="nucleotide sequence ID" value="NZ_AP018449.1"/>
</dbReference>
<dbReference type="PIRSF" id="PIRSF000239">
    <property type="entry name" value="AHPC"/>
    <property type="match status" value="1"/>
</dbReference>
<comment type="subunit">
    <text evidence="8">Homodecamer. Pentamer of dimers that assemble into a ring structure.</text>
</comment>
<feature type="domain" description="Thioredoxin" evidence="10">
    <location>
        <begin position="10"/>
        <end position="165"/>
    </location>
</feature>
<organism evidence="11 12">
    <name type="scientific">Methylomusa anaerophila</name>
    <dbReference type="NCBI Taxonomy" id="1930071"/>
    <lineage>
        <taxon>Bacteria</taxon>
        <taxon>Bacillati</taxon>
        <taxon>Bacillota</taxon>
        <taxon>Negativicutes</taxon>
        <taxon>Selenomonadales</taxon>
        <taxon>Sporomusaceae</taxon>
        <taxon>Methylomusa</taxon>
    </lineage>
</organism>
<keyword evidence="3 8" id="KW-0575">Peroxidase</keyword>